<dbReference type="InterPro" id="IPR001199">
    <property type="entry name" value="Cyt_B5-like_heme/steroid-bd"/>
</dbReference>
<dbReference type="PRINTS" id="PR00363">
    <property type="entry name" value="CYTOCHROMEB5"/>
</dbReference>
<dbReference type="PANTHER" id="PTHR28657:SF5">
    <property type="entry name" value="INDOLEAMINE 2,3-DIOXYGENASE"/>
    <property type="match status" value="1"/>
</dbReference>
<evidence type="ECO:0000256" key="3">
    <source>
        <dbReference type="ARBA" id="ARBA00023004"/>
    </source>
</evidence>
<dbReference type="Pfam" id="PF01231">
    <property type="entry name" value="IDO"/>
    <property type="match status" value="2"/>
</dbReference>
<proteinExistence type="inferred from homology"/>
<name>A0ABN9W3N2_9DINO</name>
<dbReference type="Gene3D" id="1.20.58.480">
    <property type="match status" value="1"/>
</dbReference>
<keyword evidence="3" id="KW-0408">Iron</keyword>
<reference evidence="5" key="1">
    <citation type="submission" date="2023-10" db="EMBL/GenBank/DDBJ databases">
        <authorList>
            <person name="Chen Y."/>
            <person name="Shah S."/>
            <person name="Dougan E. K."/>
            <person name="Thang M."/>
            <person name="Chan C."/>
        </authorList>
    </citation>
    <scope>NUCLEOTIDE SEQUENCE [LARGE SCALE GENOMIC DNA]</scope>
</reference>
<feature type="domain" description="Cytochrome b5 heme-binding" evidence="4">
    <location>
        <begin position="1"/>
        <end position="69"/>
    </location>
</feature>
<organism evidence="5 6">
    <name type="scientific">Prorocentrum cordatum</name>
    <dbReference type="NCBI Taxonomy" id="2364126"/>
    <lineage>
        <taxon>Eukaryota</taxon>
        <taxon>Sar</taxon>
        <taxon>Alveolata</taxon>
        <taxon>Dinophyceae</taxon>
        <taxon>Prorocentrales</taxon>
        <taxon>Prorocentraceae</taxon>
        <taxon>Prorocentrum</taxon>
    </lineage>
</organism>
<sequence>ASRHARADDAWLVIGGEVFDVTPWLEDHPGGRMLLLSFAGRDATDAFESVGHSALARREMRRLRVGRVQRDDEPHNAGGGALVGRKATLTGGRATSSADLCEAAPRADERGVWRVEEHGFLPRSDPVGLEALHGTGFEAFAKLADDLPALGVGGDLKALLDSDVELQRQLRAAASDVSLLSDDEAERAFAVVGYTMREYTQGIDVSRCAGAAGGDGQQGGSCGRDACPAARLPAFLAEPLLALSGRLQRPPMIDYASSVCAMRLTGLLDEEWFFKTHVVIESEASHVVSALIGAMRSGEESELLEHLVALEDAMWRVVRACLPIMYERDTSGTPKCSPDVFYTILRPLIKSGELVFEGDSGPSALSLNGPSGAMSTLLPAVDAALGIKMTSEKLREALDQFELSMPLGHREFLAELRGQPSIRERLMFAQPSDGAGEDQHSAAVRSFNRCISRVLDFRWQHWTYIKNFILRPGNISYGLGSGGTTFDFLQQHITDTERARLTELGG</sequence>
<evidence type="ECO:0000259" key="4">
    <source>
        <dbReference type="PROSITE" id="PS50255"/>
    </source>
</evidence>
<dbReference type="InterPro" id="IPR036400">
    <property type="entry name" value="Cyt_B5-like_heme/steroid_sf"/>
</dbReference>
<dbReference type="Pfam" id="PF00173">
    <property type="entry name" value="Cyt-b5"/>
    <property type="match status" value="1"/>
</dbReference>
<gene>
    <name evidence="5" type="ORF">PCOR1329_LOCUS63708</name>
</gene>
<protein>
    <recommendedName>
        <fullName evidence="4">Cytochrome b5 heme-binding domain-containing protein</fullName>
    </recommendedName>
</protein>
<feature type="non-terminal residue" evidence="5">
    <location>
        <position position="506"/>
    </location>
</feature>
<dbReference type="InterPro" id="IPR000898">
    <property type="entry name" value="Indolamine_dOase"/>
</dbReference>
<dbReference type="Gene3D" id="3.10.120.10">
    <property type="entry name" value="Cytochrome b5-like heme/steroid binding domain"/>
    <property type="match status" value="1"/>
</dbReference>
<dbReference type="SUPFAM" id="SSF140959">
    <property type="entry name" value="Indolic compounds 2,3-dioxygenase-like"/>
    <property type="match status" value="1"/>
</dbReference>
<comment type="caution">
    <text evidence="5">The sequence shown here is derived from an EMBL/GenBank/DDBJ whole genome shotgun (WGS) entry which is preliminary data.</text>
</comment>
<evidence type="ECO:0000256" key="1">
    <source>
        <dbReference type="ARBA" id="ARBA00007119"/>
    </source>
</evidence>
<dbReference type="SUPFAM" id="SSF55856">
    <property type="entry name" value="Cytochrome b5-like heme/steroid binding domain"/>
    <property type="match status" value="1"/>
</dbReference>
<evidence type="ECO:0000256" key="2">
    <source>
        <dbReference type="ARBA" id="ARBA00022723"/>
    </source>
</evidence>
<dbReference type="EMBL" id="CAUYUJ010018095">
    <property type="protein sequence ID" value="CAK0880617.1"/>
    <property type="molecule type" value="Genomic_DNA"/>
</dbReference>
<accession>A0ABN9W3N2</accession>
<keyword evidence="2" id="KW-0479">Metal-binding</keyword>
<dbReference type="InterPro" id="IPR037217">
    <property type="entry name" value="Trp/Indoleamine_2_3_dOase-like"/>
</dbReference>
<keyword evidence="6" id="KW-1185">Reference proteome</keyword>
<evidence type="ECO:0000313" key="5">
    <source>
        <dbReference type="EMBL" id="CAK0880617.1"/>
    </source>
</evidence>
<dbReference type="SMART" id="SM01117">
    <property type="entry name" value="Cyt-b5"/>
    <property type="match status" value="1"/>
</dbReference>
<dbReference type="Proteomes" id="UP001189429">
    <property type="component" value="Unassembled WGS sequence"/>
</dbReference>
<feature type="non-terminal residue" evidence="5">
    <location>
        <position position="1"/>
    </location>
</feature>
<dbReference type="PROSITE" id="PS50255">
    <property type="entry name" value="CYTOCHROME_B5_2"/>
    <property type="match status" value="1"/>
</dbReference>
<dbReference type="PANTHER" id="PTHR28657">
    <property type="entry name" value="INDOLEAMINE 2,3-DIOXYGENASE"/>
    <property type="match status" value="1"/>
</dbReference>
<comment type="similarity">
    <text evidence="1">Belongs to the indoleamine 2,3-dioxygenase family.</text>
</comment>
<evidence type="ECO:0000313" key="6">
    <source>
        <dbReference type="Proteomes" id="UP001189429"/>
    </source>
</evidence>